<protein>
    <submittedName>
        <fullName evidence="3">Uncharacterized protein</fullName>
    </submittedName>
</protein>
<feature type="transmembrane region" description="Helical" evidence="2">
    <location>
        <begin position="204"/>
        <end position="225"/>
    </location>
</feature>
<feature type="transmembrane region" description="Helical" evidence="2">
    <location>
        <begin position="159"/>
        <end position="184"/>
    </location>
</feature>
<evidence type="ECO:0000313" key="4">
    <source>
        <dbReference type="Proteomes" id="UP001365128"/>
    </source>
</evidence>
<dbReference type="EMBL" id="JBBPDW010000007">
    <property type="protein sequence ID" value="KAK7550804.1"/>
    <property type="molecule type" value="Genomic_DNA"/>
</dbReference>
<evidence type="ECO:0000313" key="3">
    <source>
        <dbReference type="EMBL" id="KAK7550804.1"/>
    </source>
</evidence>
<sequence length="230" mass="25625">MNIMGNADDAAIQIYSIPSIPLTNLSPQLCTVHTPRTAAAAAAAGIIAYNSHVTHHTISHQSLPSRTTENNKNELAANSARRGTPANPPSHKEGSRARLRQRARNFLTGMRTTTRNLLGKRKKVLARSFAFQETTVAPMTLRLHHCFFLVRLCTVHRHFVFISCSSSLLVIITLLTMMPPPLILRWLEGGRQLPPCWLPALPPGWMAGWLANWLARCCCCCRRLLKQYGL</sequence>
<gene>
    <name evidence="3" type="ORF">IWX46DRAFT_424678</name>
</gene>
<keyword evidence="2" id="KW-0472">Membrane</keyword>
<evidence type="ECO:0000256" key="1">
    <source>
        <dbReference type="SAM" id="MobiDB-lite"/>
    </source>
</evidence>
<name>A0ABR1MJ66_9PEZI</name>
<comment type="caution">
    <text evidence="3">The sequence shown here is derived from an EMBL/GenBank/DDBJ whole genome shotgun (WGS) entry which is preliminary data.</text>
</comment>
<dbReference type="Proteomes" id="UP001365128">
    <property type="component" value="Unassembled WGS sequence"/>
</dbReference>
<keyword evidence="2" id="KW-1133">Transmembrane helix</keyword>
<reference evidence="3 4" key="1">
    <citation type="submission" date="2024-04" db="EMBL/GenBank/DDBJ databases">
        <title>Phyllosticta paracitricarpa is synonymous to the EU quarantine fungus P. citricarpa based on phylogenomic analyses.</title>
        <authorList>
            <consortium name="Lawrence Berkeley National Laboratory"/>
            <person name="Van Ingen-Buijs V.A."/>
            <person name="Van Westerhoven A.C."/>
            <person name="Haridas S."/>
            <person name="Skiadas P."/>
            <person name="Martin F."/>
            <person name="Groenewald J.Z."/>
            <person name="Crous P.W."/>
            <person name="Seidl M.F."/>
        </authorList>
    </citation>
    <scope>NUCLEOTIDE SEQUENCE [LARGE SCALE GENOMIC DNA]</scope>
    <source>
        <strain evidence="3 4">CBS 122670</strain>
    </source>
</reference>
<keyword evidence="2" id="KW-0812">Transmembrane</keyword>
<feature type="region of interest" description="Disordered" evidence="1">
    <location>
        <begin position="76"/>
        <end position="99"/>
    </location>
</feature>
<keyword evidence="4" id="KW-1185">Reference proteome</keyword>
<evidence type="ECO:0000256" key="2">
    <source>
        <dbReference type="SAM" id="Phobius"/>
    </source>
</evidence>
<proteinExistence type="predicted"/>
<organism evidence="3 4">
    <name type="scientific">Phyllosticta citricarpa</name>
    <dbReference type="NCBI Taxonomy" id="55181"/>
    <lineage>
        <taxon>Eukaryota</taxon>
        <taxon>Fungi</taxon>
        <taxon>Dikarya</taxon>
        <taxon>Ascomycota</taxon>
        <taxon>Pezizomycotina</taxon>
        <taxon>Dothideomycetes</taxon>
        <taxon>Dothideomycetes incertae sedis</taxon>
        <taxon>Botryosphaeriales</taxon>
        <taxon>Phyllostictaceae</taxon>
        <taxon>Phyllosticta</taxon>
    </lineage>
</organism>
<accession>A0ABR1MJ66</accession>